<feature type="region of interest" description="Disordered" evidence="5">
    <location>
        <begin position="289"/>
        <end position="322"/>
    </location>
</feature>
<feature type="region of interest" description="Disordered" evidence="5">
    <location>
        <begin position="1100"/>
        <end position="1123"/>
    </location>
</feature>
<feature type="region of interest" description="Disordered" evidence="5">
    <location>
        <begin position="1571"/>
        <end position="1646"/>
    </location>
</feature>
<keyword evidence="7" id="KW-1185">Reference proteome</keyword>
<evidence type="ECO:0000256" key="2">
    <source>
        <dbReference type="ARBA" id="ARBA00022614"/>
    </source>
</evidence>
<dbReference type="Gene3D" id="3.80.10.10">
    <property type="entry name" value="Ribonuclease Inhibitor"/>
    <property type="match status" value="2"/>
</dbReference>
<organism evidence="6 7">
    <name type="scientific">Dissophora globulifera</name>
    <dbReference type="NCBI Taxonomy" id="979702"/>
    <lineage>
        <taxon>Eukaryota</taxon>
        <taxon>Fungi</taxon>
        <taxon>Fungi incertae sedis</taxon>
        <taxon>Mucoromycota</taxon>
        <taxon>Mortierellomycotina</taxon>
        <taxon>Mortierellomycetes</taxon>
        <taxon>Mortierellales</taxon>
        <taxon>Mortierellaceae</taxon>
        <taxon>Dissophora</taxon>
    </lineage>
</organism>
<dbReference type="EMBL" id="JAAAIP010000663">
    <property type="protein sequence ID" value="KAG0313899.1"/>
    <property type="molecule type" value="Genomic_DNA"/>
</dbReference>
<dbReference type="GO" id="GO:0005096">
    <property type="term" value="F:GTPase activator activity"/>
    <property type="evidence" value="ECO:0007669"/>
    <property type="project" value="UniProtKB-KW"/>
</dbReference>
<dbReference type="PANTHER" id="PTHR24113:SF12">
    <property type="entry name" value="RAN GTPASE-ACTIVATING PROTEIN 1"/>
    <property type="match status" value="1"/>
</dbReference>
<dbReference type="PANTHER" id="PTHR24113">
    <property type="entry name" value="RAN GTPASE-ACTIVATING PROTEIN 1"/>
    <property type="match status" value="1"/>
</dbReference>
<dbReference type="InterPro" id="IPR027038">
    <property type="entry name" value="RanGap"/>
</dbReference>
<feature type="region of interest" description="Disordered" evidence="5">
    <location>
        <begin position="334"/>
        <end position="431"/>
    </location>
</feature>
<feature type="compositionally biased region" description="Low complexity" evidence="5">
    <location>
        <begin position="1571"/>
        <end position="1595"/>
    </location>
</feature>
<name>A0A9P6R752_9FUNG</name>
<evidence type="ECO:0000256" key="1">
    <source>
        <dbReference type="ARBA" id="ARBA00022468"/>
    </source>
</evidence>
<feature type="region of interest" description="Disordered" evidence="5">
    <location>
        <begin position="31"/>
        <end position="72"/>
    </location>
</feature>
<feature type="compositionally biased region" description="Polar residues" evidence="5">
    <location>
        <begin position="410"/>
        <end position="426"/>
    </location>
</feature>
<evidence type="ECO:0000313" key="6">
    <source>
        <dbReference type="EMBL" id="KAG0313899.1"/>
    </source>
</evidence>
<keyword evidence="2" id="KW-0433">Leucine-rich repeat</keyword>
<evidence type="ECO:0000313" key="7">
    <source>
        <dbReference type="Proteomes" id="UP000738325"/>
    </source>
</evidence>
<gene>
    <name evidence="6" type="ORF">BGZ99_008512</name>
</gene>
<feature type="compositionally biased region" description="Low complexity" evidence="5">
    <location>
        <begin position="1548"/>
        <end position="1558"/>
    </location>
</feature>
<dbReference type="GO" id="GO:0005634">
    <property type="term" value="C:nucleus"/>
    <property type="evidence" value="ECO:0007669"/>
    <property type="project" value="TreeGrafter"/>
</dbReference>
<dbReference type="GO" id="GO:0031267">
    <property type="term" value="F:small GTPase binding"/>
    <property type="evidence" value="ECO:0007669"/>
    <property type="project" value="TreeGrafter"/>
</dbReference>
<proteinExistence type="predicted"/>
<dbReference type="SMART" id="SM00368">
    <property type="entry name" value="LRR_RI"/>
    <property type="match status" value="5"/>
</dbReference>
<accession>A0A9P6R752</accession>
<evidence type="ECO:0000256" key="3">
    <source>
        <dbReference type="ARBA" id="ARBA00022737"/>
    </source>
</evidence>
<dbReference type="OrthoDB" id="120976at2759"/>
<dbReference type="Proteomes" id="UP000738325">
    <property type="component" value="Unassembled WGS sequence"/>
</dbReference>
<feature type="compositionally biased region" description="Low complexity" evidence="5">
    <location>
        <begin position="56"/>
        <end position="72"/>
    </location>
</feature>
<reference evidence="6" key="1">
    <citation type="journal article" date="2020" name="Fungal Divers.">
        <title>Resolving the Mortierellaceae phylogeny through synthesis of multi-gene phylogenetics and phylogenomics.</title>
        <authorList>
            <person name="Vandepol N."/>
            <person name="Liber J."/>
            <person name="Desiro A."/>
            <person name="Na H."/>
            <person name="Kennedy M."/>
            <person name="Barry K."/>
            <person name="Grigoriev I.V."/>
            <person name="Miller A.N."/>
            <person name="O'Donnell K."/>
            <person name="Stajich J.E."/>
            <person name="Bonito G."/>
        </authorList>
    </citation>
    <scope>NUCLEOTIDE SEQUENCE</scope>
    <source>
        <strain evidence="6">REB-010B</strain>
    </source>
</reference>
<dbReference type="InterPro" id="IPR032675">
    <property type="entry name" value="LRR_dom_sf"/>
</dbReference>
<sequence>MTDEKDDPLMPLRVEYHEDCILDVIADTASEDNKVQPPSNTTIAVPIPIPLHRSDSSQSTAPTTPASSFSSSFASPHSISPASIAPLSIVRSSLTAALTSVPEASYEFGDNSDESDALSRDIFGTLAAGSTSTLTIDGHARSASATSSTSASQRTVAGMGTDLNPISVQRPDLSHGIVPPTAPSLSTVAAEAKQEPLTNFGSLPKSEVLDRLMSGPLLFSTVQTVHTMPIEFFPEAESQAEETLTESETLLESRPLPPLPGPHGEIYQPNLQQQQQLMLPPHQLRQLQLQQQYQEQLHQQQQQHQQHQTPYSYQTQPFPQHQPRYLHDHHQYQHYTQEHQHQQHTQGHQTPPNDTTPTSPPIPPRPVHLHNMSSSTLIHPLHRPSIGHAPQTSDPDGRAIQPISPILPTLPSQRSFESLPRQSSPPLGQLFRSDSHMVSKIVRTVQGNDTALMSVPLGLNISTTIGSVGQQYQESDTKLKDLEMKLRRAQDQAKAYAGKSHAISQESMQTSAKIVDKAAEIQAKVQAVLTMNQEIHENPLPRLFVILPVLMPESSATVAAATTTTPTEAKPSLGDQRRFRLHFLCDCGHHTRPLRSSGLNHIHYVEHEGYEITHPAEFFDNYGPFIRSLSHLIRKGAHFGSVSIAPLVSSAQQTQQQHVQDANGIYRATVAGQEMLKNKILDTRLAETIDYLDSLESMDPSEMEESNNDVGQYFDGTDFRQLLAYVKIPPQEVQSLSNLYRIVTSGGHVKWICEDHYQSTIHHQNELLFQTEIAALGGQYDFRTGRAKVQLASDKDATHLYKCMSKAHNLHELDIGFKWSYTDSDLGKFVQAVNESKIRVLSVDGCKQKTEAQGIKLKDFRKNYHAMLRIFYGSKIESMTLINMPSLLLRISTKDTMPVLQGYGVRLLHMENIGMVEHAETGKSTTATALGIHIKLGNSTRNPPLLFLKTMFTSYQLLAEISLPGINIRDEGVALFVDQTHLKKTIRKVNFNNNGISSIGGRMLAMFLAREKALTHLDLGMNAIEDETLVQVIEALGPKLRVLNLENTGFRENAAKALEKMVETYNSPSNLVSQLECLNLATNAWTTSSIQSLGRTIMQLRPRDSPPSSPASASPSARNYDKPNHLEMGPAESFFVINAMIKTSQISLPTDKPWYQLPDILASHAALTATKDAHSSSVMRAMDTIAANSKLKVLRLEDSGLSDSAARYMVELLDVSILTKLDLRRCVKLFKPREILKILTKIYPNSAYQQEGDSIQQPRQGVPHGPTPYGIVGTPQNALRFIHLNSTGVDDHVARVLAQDLETGWSCIERLDLGSNHLTHQGITLILNALCHNTSLQHLNLGQNFSAVNMVYPSAASALAQSTRDALRRFMLTNKTLQVLYFISADIEVVAKGLNVNTTIKSLVFDRLEGTFSDVEAFGRALAVNTTLMRFKVYDNRLPPFLQAFYSPGQQIQQHHSSFHQSFHNQHQQQPQQQQIRYVDPFREFKQEAIKTIENGVTFNNTLIELQWPEMFDRMQPWTARLDTILMRNMMSLKNGGFPDNHSESSHDTVGSSSGSRMMRGITRGLSVLSTNSTVSKSSDASSSTSSLSSLSSSVKDLQGMNQSNSGFLTVGSPPTGLSDEHTHSIHNGNDGGNSGNRRRSGTAKWDERKLSILELSPKTLDQLRNTPTREQKTAVQMQAQQQVQQQQQQRQRATSVAADTHIMQRFQKK</sequence>
<feature type="compositionally biased region" description="Low complexity" evidence="5">
    <location>
        <begin position="289"/>
        <end position="316"/>
    </location>
</feature>
<feature type="region of interest" description="Disordered" evidence="5">
    <location>
        <begin position="237"/>
        <end position="267"/>
    </location>
</feature>
<feature type="coiled-coil region" evidence="4">
    <location>
        <begin position="472"/>
        <end position="499"/>
    </location>
</feature>
<dbReference type="SUPFAM" id="SSF52047">
    <property type="entry name" value="RNI-like"/>
    <property type="match status" value="1"/>
</dbReference>
<keyword evidence="1" id="KW-0343">GTPase activation</keyword>
<keyword evidence="4" id="KW-0175">Coiled coil</keyword>
<protein>
    <submittedName>
        <fullName evidence="6">Uncharacterized protein</fullName>
    </submittedName>
</protein>
<dbReference type="GO" id="GO:0005829">
    <property type="term" value="C:cytosol"/>
    <property type="evidence" value="ECO:0007669"/>
    <property type="project" value="TreeGrafter"/>
</dbReference>
<dbReference type="GO" id="GO:0006913">
    <property type="term" value="P:nucleocytoplasmic transport"/>
    <property type="evidence" value="ECO:0007669"/>
    <property type="project" value="TreeGrafter"/>
</dbReference>
<comment type="caution">
    <text evidence="6">The sequence shown here is derived from an EMBL/GenBank/DDBJ whole genome shotgun (WGS) entry which is preliminary data.</text>
</comment>
<feature type="compositionally biased region" description="Low complexity" evidence="5">
    <location>
        <begin position="343"/>
        <end position="357"/>
    </location>
</feature>
<evidence type="ECO:0000256" key="4">
    <source>
        <dbReference type="SAM" id="Coils"/>
    </source>
</evidence>
<keyword evidence="3" id="KW-0677">Repeat</keyword>
<dbReference type="GO" id="GO:0048471">
    <property type="term" value="C:perinuclear region of cytoplasm"/>
    <property type="evidence" value="ECO:0007669"/>
    <property type="project" value="TreeGrafter"/>
</dbReference>
<feature type="region of interest" description="Disordered" evidence="5">
    <location>
        <begin position="1536"/>
        <end position="1558"/>
    </location>
</feature>
<evidence type="ECO:0000256" key="5">
    <source>
        <dbReference type="SAM" id="MobiDB-lite"/>
    </source>
</evidence>